<feature type="region of interest" description="Disordered" evidence="1">
    <location>
        <begin position="54"/>
        <end position="82"/>
    </location>
</feature>
<protein>
    <submittedName>
        <fullName evidence="2">Uncharacterized protein</fullName>
    </submittedName>
</protein>
<evidence type="ECO:0000313" key="2">
    <source>
        <dbReference type="EMBL" id="KAH9372846.1"/>
    </source>
</evidence>
<dbReference type="Proteomes" id="UP000821853">
    <property type="component" value="Chromosome 4"/>
</dbReference>
<dbReference type="VEuPathDB" id="VectorBase:HLOH_061821"/>
<name>A0A9J6G365_HAELO</name>
<proteinExistence type="predicted"/>
<evidence type="ECO:0000256" key="1">
    <source>
        <dbReference type="SAM" id="MobiDB-lite"/>
    </source>
</evidence>
<keyword evidence="3" id="KW-1185">Reference proteome</keyword>
<sequence length="118" mass="13990">MKKKAKMKTREETSQFEFGQARYLCTALPRLTLRVAKPDVFVYCAPTFHCVRGQKGEKEEEKERENKKGSKEAKATKIGTDEVHQPRLPKVHSFHLSRSHNLKMERYRVFFLFFYFCV</sequence>
<accession>A0A9J6G365</accession>
<gene>
    <name evidence="2" type="ORF">HPB48_012740</name>
</gene>
<dbReference type="EMBL" id="JABSTR010000006">
    <property type="protein sequence ID" value="KAH9372846.1"/>
    <property type="molecule type" value="Genomic_DNA"/>
</dbReference>
<reference evidence="2 3" key="1">
    <citation type="journal article" date="2020" name="Cell">
        <title>Large-Scale Comparative Analyses of Tick Genomes Elucidate Their Genetic Diversity and Vector Capacities.</title>
        <authorList>
            <consortium name="Tick Genome and Microbiome Consortium (TIGMIC)"/>
            <person name="Jia N."/>
            <person name="Wang J."/>
            <person name="Shi W."/>
            <person name="Du L."/>
            <person name="Sun Y."/>
            <person name="Zhan W."/>
            <person name="Jiang J.F."/>
            <person name="Wang Q."/>
            <person name="Zhang B."/>
            <person name="Ji P."/>
            <person name="Bell-Sakyi L."/>
            <person name="Cui X.M."/>
            <person name="Yuan T.T."/>
            <person name="Jiang B.G."/>
            <person name="Yang W.F."/>
            <person name="Lam T.T."/>
            <person name="Chang Q.C."/>
            <person name="Ding S.J."/>
            <person name="Wang X.J."/>
            <person name="Zhu J.G."/>
            <person name="Ruan X.D."/>
            <person name="Zhao L."/>
            <person name="Wei J.T."/>
            <person name="Ye R.Z."/>
            <person name="Que T.C."/>
            <person name="Du C.H."/>
            <person name="Zhou Y.H."/>
            <person name="Cheng J.X."/>
            <person name="Dai P.F."/>
            <person name="Guo W.B."/>
            <person name="Han X.H."/>
            <person name="Huang E.J."/>
            <person name="Li L.F."/>
            <person name="Wei W."/>
            <person name="Gao Y.C."/>
            <person name="Liu J.Z."/>
            <person name="Shao H.Z."/>
            <person name="Wang X."/>
            <person name="Wang C.C."/>
            <person name="Yang T.C."/>
            <person name="Huo Q.B."/>
            <person name="Li W."/>
            <person name="Chen H.Y."/>
            <person name="Chen S.E."/>
            <person name="Zhou L.G."/>
            <person name="Ni X.B."/>
            <person name="Tian J.H."/>
            <person name="Sheng Y."/>
            <person name="Liu T."/>
            <person name="Pan Y.S."/>
            <person name="Xia L.Y."/>
            <person name="Li J."/>
            <person name="Zhao F."/>
            <person name="Cao W.C."/>
        </authorList>
    </citation>
    <scope>NUCLEOTIDE SEQUENCE [LARGE SCALE GENOMIC DNA]</scope>
    <source>
        <strain evidence="2">HaeL-2018</strain>
    </source>
</reference>
<dbReference type="AlphaFoldDB" id="A0A9J6G365"/>
<evidence type="ECO:0000313" key="3">
    <source>
        <dbReference type="Proteomes" id="UP000821853"/>
    </source>
</evidence>
<comment type="caution">
    <text evidence="2">The sequence shown here is derived from an EMBL/GenBank/DDBJ whole genome shotgun (WGS) entry which is preliminary data.</text>
</comment>
<organism evidence="2 3">
    <name type="scientific">Haemaphysalis longicornis</name>
    <name type="common">Bush tick</name>
    <dbReference type="NCBI Taxonomy" id="44386"/>
    <lineage>
        <taxon>Eukaryota</taxon>
        <taxon>Metazoa</taxon>
        <taxon>Ecdysozoa</taxon>
        <taxon>Arthropoda</taxon>
        <taxon>Chelicerata</taxon>
        <taxon>Arachnida</taxon>
        <taxon>Acari</taxon>
        <taxon>Parasitiformes</taxon>
        <taxon>Ixodida</taxon>
        <taxon>Ixodoidea</taxon>
        <taxon>Ixodidae</taxon>
        <taxon>Haemaphysalinae</taxon>
        <taxon>Haemaphysalis</taxon>
    </lineage>
</organism>